<accession>A0A1H6EZ36</accession>
<dbReference type="EMBL" id="FNVT01000033">
    <property type="protein sequence ID" value="SEH03168.1"/>
    <property type="molecule type" value="Genomic_DNA"/>
</dbReference>
<dbReference type="Proteomes" id="UP000236732">
    <property type="component" value="Unassembled WGS sequence"/>
</dbReference>
<organism evidence="1 2">
    <name type="scientific">Nonomuraea solani</name>
    <dbReference type="NCBI Taxonomy" id="1144553"/>
    <lineage>
        <taxon>Bacteria</taxon>
        <taxon>Bacillati</taxon>
        <taxon>Actinomycetota</taxon>
        <taxon>Actinomycetes</taxon>
        <taxon>Streptosporangiales</taxon>
        <taxon>Streptosporangiaceae</taxon>
        <taxon>Nonomuraea</taxon>
    </lineage>
</organism>
<sequence length="191" mass="21744">MTDAYSPIPELNLLKEFSDGPGEDAFSDGFEFYEYDRPDAGLVEWLGLEGREEEVRGHLDRLTPFAQATGSGSFWALWRCDDRDDRATLPVVRFGDEGDLDIVEGLRNLFLLLTIDDESFIFQDEEHSPGHEAYVAWLRETFGLTPPTEPEADEILRSGGEKYGVRFVDWLAEFGSQEIDFDSWRKEFGGS</sequence>
<dbReference type="OrthoDB" id="9179578at2"/>
<keyword evidence="2" id="KW-1185">Reference proteome</keyword>
<dbReference type="RefSeq" id="WP_103964167.1">
    <property type="nucleotide sequence ID" value="NZ_FNVT01000033.1"/>
</dbReference>
<evidence type="ECO:0000313" key="1">
    <source>
        <dbReference type="EMBL" id="SEH03168.1"/>
    </source>
</evidence>
<dbReference type="AlphaFoldDB" id="A0A1H6EZ36"/>
<evidence type="ECO:0000313" key="2">
    <source>
        <dbReference type="Proteomes" id="UP000236732"/>
    </source>
</evidence>
<gene>
    <name evidence="1" type="ORF">SAMN05444920_13372</name>
</gene>
<protein>
    <submittedName>
        <fullName evidence="1">Uncharacterized protein</fullName>
    </submittedName>
</protein>
<proteinExistence type="predicted"/>
<name>A0A1H6EZ36_9ACTN</name>
<reference evidence="1 2" key="1">
    <citation type="submission" date="2016-10" db="EMBL/GenBank/DDBJ databases">
        <authorList>
            <person name="de Groot N.N."/>
        </authorList>
    </citation>
    <scope>NUCLEOTIDE SEQUENCE [LARGE SCALE GENOMIC DNA]</scope>
    <source>
        <strain evidence="1 2">CGMCC 4.7037</strain>
    </source>
</reference>